<dbReference type="EMBL" id="JAASTX010000012">
    <property type="protein sequence ID" value="MBC1492224.1"/>
    <property type="molecule type" value="Genomic_DNA"/>
</dbReference>
<comment type="caution">
    <text evidence="2">The sequence shown here is derived from an EMBL/GenBank/DDBJ whole genome shotgun (WGS) entry which is preliminary data.</text>
</comment>
<proteinExistence type="predicted"/>
<gene>
    <name evidence="2" type="ORF">HCI99_10280</name>
</gene>
<dbReference type="RefSeq" id="WP_185427315.1">
    <property type="nucleotide sequence ID" value="NZ_JAARRI010000001.1"/>
</dbReference>
<sequence>MNRKIIIVGILALSCLISSCSSSPETSSDDKGDKKVVETPIKDFSRIAKLTQSTKTQDLDRIVKILFYESSDMQNKNAVAIDIGNKGMYLNPEVSKIGLVSPDYKMSESDVEEVQHIIKENNIQSWKEDYSNIPKSDYEDGYGWVLYLEYADRTVERHSGSGIAKSEVVPKNFNSFVEEITNFVNSKKTDLDE</sequence>
<feature type="chain" id="PRO_5038998014" description="Lipoprotein" evidence="1">
    <location>
        <begin position="24"/>
        <end position="193"/>
    </location>
</feature>
<dbReference type="Proteomes" id="UP000533953">
    <property type="component" value="Unassembled WGS sequence"/>
</dbReference>
<accession>A0A7X0XDM6</accession>
<name>A0A7X0XDM6_9LIST</name>
<feature type="signal peptide" evidence="1">
    <location>
        <begin position="1"/>
        <end position="23"/>
    </location>
</feature>
<evidence type="ECO:0000313" key="3">
    <source>
        <dbReference type="Proteomes" id="UP000533953"/>
    </source>
</evidence>
<dbReference type="AlphaFoldDB" id="A0A7X0XDM6"/>
<evidence type="ECO:0000313" key="2">
    <source>
        <dbReference type="EMBL" id="MBC1492224.1"/>
    </source>
</evidence>
<keyword evidence="1" id="KW-0732">Signal</keyword>
<evidence type="ECO:0008006" key="4">
    <source>
        <dbReference type="Google" id="ProtNLM"/>
    </source>
</evidence>
<organism evidence="2 3">
    <name type="scientific">Listeria booriae</name>
    <dbReference type="NCBI Taxonomy" id="1552123"/>
    <lineage>
        <taxon>Bacteria</taxon>
        <taxon>Bacillati</taxon>
        <taxon>Bacillota</taxon>
        <taxon>Bacilli</taxon>
        <taxon>Bacillales</taxon>
        <taxon>Listeriaceae</taxon>
        <taxon>Listeria</taxon>
    </lineage>
</organism>
<evidence type="ECO:0000256" key="1">
    <source>
        <dbReference type="SAM" id="SignalP"/>
    </source>
</evidence>
<reference evidence="2 3" key="1">
    <citation type="submission" date="2020-03" db="EMBL/GenBank/DDBJ databases">
        <title>Soil Listeria distribution.</title>
        <authorList>
            <person name="Liao J."/>
            <person name="Wiedmann M."/>
        </authorList>
    </citation>
    <scope>NUCLEOTIDE SEQUENCE [LARGE SCALE GENOMIC DNA]</scope>
    <source>
        <strain evidence="2 3">FSL L7-1547</strain>
    </source>
</reference>
<dbReference type="PROSITE" id="PS51257">
    <property type="entry name" value="PROKAR_LIPOPROTEIN"/>
    <property type="match status" value="1"/>
</dbReference>
<protein>
    <recommendedName>
        <fullName evidence="4">Lipoprotein</fullName>
    </recommendedName>
</protein>